<evidence type="ECO:0000313" key="2">
    <source>
        <dbReference type="Proteomes" id="UP000053573"/>
    </source>
</evidence>
<dbReference type="Proteomes" id="UP000053573">
    <property type="component" value="Unassembled WGS sequence"/>
</dbReference>
<gene>
    <name evidence="1" type="ORF">EMPG_17082</name>
</gene>
<protein>
    <submittedName>
        <fullName evidence="1">Uncharacterized protein</fullName>
    </submittedName>
</protein>
<name>A0A0H1B7N0_9EURO</name>
<dbReference type="EMBL" id="LDEV01002821">
    <property type="protein sequence ID" value="KLJ07439.1"/>
    <property type="molecule type" value="Genomic_DNA"/>
</dbReference>
<proteinExistence type="predicted"/>
<evidence type="ECO:0000313" key="1">
    <source>
        <dbReference type="EMBL" id="KLJ07439.1"/>
    </source>
</evidence>
<sequence>MRNKVDSLPAGEKDFRELVKALKEMTWILRKTGSPMMKSMPAFLTRMKMPR</sequence>
<organism evidence="1 2">
    <name type="scientific">Blastomyces silverae</name>
    <dbReference type="NCBI Taxonomy" id="2060906"/>
    <lineage>
        <taxon>Eukaryota</taxon>
        <taxon>Fungi</taxon>
        <taxon>Dikarya</taxon>
        <taxon>Ascomycota</taxon>
        <taxon>Pezizomycotina</taxon>
        <taxon>Eurotiomycetes</taxon>
        <taxon>Eurotiomycetidae</taxon>
        <taxon>Onygenales</taxon>
        <taxon>Ajellomycetaceae</taxon>
        <taxon>Blastomyces</taxon>
    </lineage>
</organism>
<dbReference type="AlphaFoldDB" id="A0A0H1B7N0"/>
<comment type="caution">
    <text evidence="1">The sequence shown here is derived from an EMBL/GenBank/DDBJ whole genome shotgun (WGS) entry which is preliminary data.</text>
</comment>
<keyword evidence="2" id="KW-1185">Reference proteome</keyword>
<accession>A0A0H1B7N0</accession>
<reference evidence="2" key="1">
    <citation type="journal article" date="2015" name="PLoS Genet.">
        <title>The dynamic genome and transcriptome of the human fungal pathogen Blastomyces and close relative Emmonsia.</title>
        <authorList>
            <person name="Munoz J.F."/>
            <person name="Gauthier G.M."/>
            <person name="Desjardins C.A."/>
            <person name="Gallo J.E."/>
            <person name="Holder J."/>
            <person name="Sullivan T.D."/>
            <person name="Marty A.J."/>
            <person name="Carmen J.C."/>
            <person name="Chen Z."/>
            <person name="Ding L."/>
            <person name="Gujja S."/>
            <person name="Magrini V."/>
            <person name="Misas E."/>
            <person name="Mitreva M."/>
            <person name="Priest M."/>
            <person name="Saif S."/>
            <person name="Whiston E.A."/>
            <person name="Young S."/>
            <person name="Zeng Q."/>
            <person name="Goldman W.E."/>
            <person name="Mardis E.R."/>
            <person name="Taylor J.W."/>
            <person name="McEwen J.G."/>
            <person name="Clay O.K."/>
            <person name="Klein B.S."/>
            <person name="Cuomo C.A."/>
        </authorList>
    </citation>
    <scope>NUCLEOTIDE SEQUENCE [LARGE SCALE GENOMIC DNA]</scope>
    <source>
        <strain evidence="2">UAMH 139</strain>
    </source>
</reference>